<protein>
    <submittedName>
        <fullName evidence="1">Uncharacterized protein</fullName>
    </submittedName>
</protein>
<organism evidence="1 2">
    <name type="scientific">Parapedobacter composti</name>
    <dbReference type="NCBI Taxonomy" id="623281"/>
    <lineage>
        <taxon>Bacteria</taxon>
        <taxon>Pseudomonadati</taxon>
        <taxon>Bacteroidota</taxon>
        <taxon>Sphingobacteriia</taxon>
        <taxon>Sphingobacteriales</taxon>
        <taxon>Sphingobacteriaceae</taxon>
        <taxon>Parapedobacter</taxon>
    </lineage>
</organism>
<evidence type="ECO:0000313" key="2">
    <source>
        <dbReference type="Proteomes" id="UP000199577"/>
    </source>
</evidence>
<dbReference type="AlphaFoldDB" id="A0A1I1IIY1"/>
<dbReference type="Proteomes" id="UP000199577">
    <property type="component" value="Unassembled WGS sequence"/>
</dbReference>
<dbReference type="InterPro" id="IPR008928">
    <property type="entry name" value="6-hairpin_glycosidase_sf"/>
</dbReference>
<dbReference type="STRING" id="623281.SAMN05421747_10969"/>
<sequence>MERIQCYCGIGRSALYSSWFDLCMNVNGRLRKMSNVTLLNRWSMKKLNYVASPWAAHLSHQLISQRATMLMERKLAQRTMNVVLTDDSLVITVNKPDAVTFVFRAAYTPAGDFSLENSKSAGAKEEYMLTSLLGSYRVAIEVAENDDGPLLHYTAYFTPSEDFYLPYWPKDILALNAAGGFGGTDAEIHVEQQGIRSGMIYLSVKNPGTGALLYFQNLTAVNGYCADTGTSVADTVNGQWPEFGFALPAAVDKPMRGGKEYTVTDAFVVYADKAPQDQFEVATQFIDLLAHVYINLPKPPTVYHDYHDIAVKAWRELADHKGCWSHHQGHNYLNAYVCDYKTPPEIMVQLAVLLPLKEYEEWAGDSIPLLAEIEKGLVAFYDEDLGTVHRWLPSAQHQLDGSEEHKKPLIMDSWYLHHPLLNLSRMALHGDAVAGDLLLKSLNYVIKVAHHFDYKWPIFYKMDTLEVIKAEAKPGAGGEKDVAGIYAHLLLQAWEFTGERKYFDEAKRAADSLMEGGFDLFYQANNTAFAAGAMLRLWKETQDNRYLNLGYLLMANIFKNVALWDCRYGYGTHFPLFFAVFPLNDAPYTAVYEEIEVFAAIHDFLAQADDTPLSRSYALLLAEFVRYSLHRMVYYYPTVLPREMLADEVKTGEIDGSLWVPLEDINPGWEKSGEVGQEVYGAGFPFAVVPRHYIKIAGGAYLLFIEYPTAEMTIGSRQAAFKVLGDGRMSCKLYAFKTADSALSGLRITGKREGPLASHEVDSTTCWYEVQGEQQVVIEW</sequence>
<gene>
    <name evidence="1" type="ORF">SAMN05421747_10969</name>
</gene>
<proteinExistence type="predicted"/>
<reference evidence="1 2" key="1">
    <citation type="submission" date="2016-10" db="EMBL/GenBank/DDBJ databases">
        <authorList>
            <person name="de Groot N.N."/>
        </authorList>
    </citation>
    <scope>NUCLEOTIDE SEQUENCE [LARGE SCALE GENOMIC DNA]</scope>
    <source>
        <strain evidence="1 2">DSM 22900</strain>
    </source>
</reference>
<dbReference type="EMBL" id="FOLL01000009">
    <property type="protein sequence ID" value="SFC35642.1"/>
    <property type="molecule type" value="Genomic_DNA"/>
</dbReference>
<accession>A0A1I1IIY1</accession>
<dbReference type="SUPFAM" id="SSF48208">
    <property type="entry name" value="Six-hairpin glycosidases"/>
    <property type="match status" value="1"/>
</dbReference>
<keyword evidence="2" id="KW-1185">Reference proteome</keyword>
<evidence type="ECO:0000313" key="1">
    <source>
        <dbReference type="EMBL" id="SFC35642.1"/>
    </source>
</evidence>
<dbReference type="GO" id="GO:0005975">
    <property type="term" value="P:carbohydrate metabolic process"/>
    <property type="evidence" value="ECO:0007669"/>
    <property type="project" value="InterPro"/>
</dbReference>
<name>A0A1I1IIY1_9SPHI</name>